<dbReference type="AlphaFoldDB" id="A0A0B7H146"/>
<evidence type="ECO:0000313" key="1">
    <source>
        <dbReference type="EMBL" id="CEM62671.1"/>
    </source>
</evidence>
<accession>A0A0B7H146</accession>
<reference evidence="2" key="1">
    <citation type="submission" date="2015-01" db="EMBL/GenBank/DDBJ databases">
        <authorList>
            <person name="Manzoor Shahid"/>
            <person name="Zubair Saima"/>
        </authorList>
    </citation>
    <scope>NUCLEOTIDE SEQUENCE [LARGE SCALE GENOMIC DNA]</scope>
    <source>
        <strain evidence="2">V1</strain>
    </source>
</reference>
<organism evidence="1 2">
    <name type="scientific">Treponema phagedenis</name>
    <dbReference type="NCBI Taxonomy" id="162"/>
    <lineage>
        <taxon>Bacteria</taxon>
        <taxon>Pseudomonadati</taxon>
        <taxon>Spirochaetota</taxon>
        <taxon>Spirochaetia</taxon>
        <taxon>Spirochaetales</taxon>
        <taxon>Treponemataceae</taxon>
        <taxon>Treponema</taxon>
    </lineage>
</organism>
<proteinExistence type="predicted"/>
<evidence type="ECO:0000313" key="2">
    <source>
        <dbReference type="Proteomes" id="UP000042527"/>
    </source>
</evidence>
<dbReference type="Proteomes" id="UP000042527">
    <property type="component" value="Unassembled WGS sequence"/>
</dbReference>
<name>A0A0B7H146_TREPH</name>
<gene>
    <name evidence="1" type="ORF">TPHV1_40174</name>
</gene>
<dbReference type="EMBL" id="CDNC01000034">
    <property type="protein sequence ID" value="CEM62671.1"/>
    <property type="molecule type" value="Genomic_DNA"/>
</dbReference>
<keyword evidence="2" id="KW-1185">Reference proteome</keyword>
<protein>
    <submittedName>
        <fullName evidence="1">Uncharacterized protein</fullName>
    </submittedName>
</protein>
<sequence>MNTNRHLSDISHAFSIAYMEGIFNLWKNRTLFMQGFHQH</sequence>